<dbReference type="RefSeq" id="WP_117330432.1">
    <property type="nucleotide sequence ID" value="NZ_QUWK01000007.1"/>
</dbReference>
<keyword evidence="1" id="KW-0238">DNA-binding</keyword>
<evidence type="ECO:0000259" key="2">
    <source>
        <dbReference type="PROSITE" id="PS50943"/>
    </source>
</evidence>
<dbReference type="Pfam" id="PF01381">
    <property type="entry name" value="HTH_3"/>
    <property type="match status" value="1"/>
</dbReference>
<dbReference type="InterPro" id="IPR010982">
    <property type="entry name" value="Lambda_DNA-bd_dom_sf"/>
</dbReference>
<protein>
    <submittedName>
        <fullName evidence="3">Addiction module antidote protein, HigA family</fullName>
    </submittedName>
</protein>
<dbReference type="NCBIfam" id="TIGR02607">
    <property type="entry name" value="antidote_HigA"/>
    <property type="match status" value="1"/>
</dbReference>
<comment type="caution">
    <text evidence="3">The sequence shown here is derived from an EMBL/GenBank/DDBJ whole genome shotgun (WGS) entry which is preliminary data.</text>
</comment>
<dbReference type="Gene3D" id="1.10.260.40">
    <property type="entry name" value="lambda repressor-like DNA-binding domains"/>
    <property type="match status" value="1"/>
</dbReference>
<name>A0A372MHD5_9SPIR</name>
<organism evidence="3 4">
    <name type="scientific">Sphaerochaeta halotolerans</name>
    <dbReference type="NCBI Taxonomy" id="2293840"/>
    <lineage>
        <taxon>Bacteria</taxon>
        <taxon>Pseudomonadati</taxon>
        <taxon>Spirochaetota</taxon>
        <taxon>Spirochaetia</taxon>
        <taxon>Spirochaetales</taxon>
        <taxon>Sphaerochaetaceae</taxon>
        <taxon>Sphaerochaeta</taxon>
    </lineage>
</organism>
<accession>A0A372MHD5</accession>
<dbReference type="GO" id="GO:0003677">
    <property type="term" value="F:DNA binding"/>
    <property type="evidence" value="ECO:0007669"/>
    <property type="project" value="UniProtKB-KW"/>
</dbReference>
<reference evidence="3 4" key="2">
    <citation type="submission" date="2018-09" db="EMBL/GenBank/DDBJ databases">
        <title>Genome of Sphaerochaeta halotolerans strain 4-11.</title>
        <authorList>
            <person name="Nazina T.N."/>
            <person name="Sokolova D.S."/>
        </authorList>
    </citation>
    <scope>NUCLEOTIDE SEQUENCE [LARGE SCALE GENOMIC DNA]</scope>
    <source>
        <strain evidence="3 4">4-11</strain>
    </source>
</reference>
<sequence>MDKYMPTLTIGEFLKEEFMVPLGLSAYKLAKDIDVPVSRIQEILANRRKLSMDTALRLAHYFGTSDEYFANLQTKVTLENEKLVIKKAIESLPTYEQTMRNQKSFHI</sequence>
<dbReference type="PANTHER" id="PTHR36924">
    <property type="entry name" value="ANTITOXIN HIGA-1"/>
    <property type="match status" value="1"/>
</dbReference>
<dbReference type="EMBL" id="QUWK01000007">
    <property type="protein sequence ID" value="RFU94736.1"/>
    <property type="molecule type" value="Genomic_DNA"/>
</dbReference>
<dbReference type="Proteomes" id="UP000264002">
    <property type="component" value="Unassembled WGS sequence"/>
</dbReference>
<dbReference type="PANTHER" id="PTHR36924:SF1">
    <property type="entry name" value="ANTITOXIN HIGA-1"/>
    <property type="match status" value="1"/>
</dbReference>
<dbReference type="SMART" id="SM00530">
    <property type="entry name" value="HTH_XRE"/>
    <property type="match status" value="1"/>
</dbReference>
<dbReference type="SUPFAM" id="SSF47413">
    <property type="entry name" value="lambda repressor-like DNA-binding domains"/>
    <property type="match status" value="1"/>
</dbReference>
<evidence type="ECO:0000256" key="1">
    <source>
        <dbReference type="ARBA" id="ARBA00023125"/>
    </source>
</evidence>
<dbReference type="CDD" id="cd00093">
    <property type="entry name" value="HTH_XRE"/>
    <property type="match status" value="1"/>
</dbReference>
<dbReference type="InterPro" id="IPR001387">
    <property type="entry name" value="Cro/C1-type_HTH"/>
</dbReference>
<proteinExistence type="predicted"/>
<dbReference type="OrthoDB" id="9798100at2"/>
<feature type="domain" description="HTH cro/C1-type" evidence="2">
    <location>
        <begin position="22"/>
        <end position="69"/>
    </location>
</feature>
<evidence type="ECO:0000313" key="3">
    <source>
        <dbReference type="EMBL" id="RFU94736.1"/>
    </source>
</evidence>
<keyword evidence="4" id="KW-1185">Reference proteome</keyword>
<evidence type="ECO:0000313" key="4">
    <source>
        <dbReference type="Proteomes" id="UP000264002"/>
    </source>
</evidence>
<dbReference type="PROSITE" id="PS50943">
    <property type="entry name" value="HTH_CROC1"/>
    <property type="match status" value="1"/>
</dbReference>
<reference evidence="4" key="1">
    <citation type="submission" date="2018-08" db="EMBL/GenBank/DDBJ databases">
        <authorList>
            <person name="Grouzdev D.S."/>
            <person name="Krutkina M.S."/>
        </authorList>
    </citation>
    <scope>NUCLEOTIDE SEQUENCE [LARGE SCALE GENOMIC DNA]</scope>
    <source>
        <strain evidence="4">4-11</strain>
    </source>
</reference>
<dbReference type="InterPro" id="IPR013430">
    <property type="entry name" value="Toxin_antidote_HigA"/>
</dbReference>
<gene>
    <name evidence="3" type="primary">higA</name>
    <name evidence="3" type="ORF">DYP60_07725</name>
</gene>
<dbReference type="AlphaFoldDB" id="A0A372MHD5"/>